<keyword evidence="5 7" id="KW-1133">Transmembrane helix</keyword>
<sequence length="450" mass="47676">MAARVDLTTGSVERHILRMLAPFWVAILALMSSGVVDTIYLGRLSTDALAAVGFCFPIIFLGNSVNIGLGAGTLSAISRDLGRKRYEEARTHGASAIILTIVIMVALCILGWLGSALILDLMGATHDVKPLSQVYLKYTLPALVFMGIGMMCNNMLRASGEAVLPSMIMISGAVINIIIDPMLIFGIGPFPRLEIKGAAIGTLIASVFTASFGFYLVKFHRKAANFAGLTKAKILTAWKIIGRVGIPAMGTNIVVPLAGFSATTIIARTLGKTEVAAFTVVGRTEMIAVALLYALSACIGANTGQNGGAGLTDRVKRAFTFSYLICLVWGAIIAIPMWVFAEHIPAIYSKDPAVIALATAYFKIVPVTLAGYGLVFVSAAGLNGLGRPHYGLVYTIIRSLVLYIGFIWIGAVMAGMIGVYVGIALANVVSGLIAYLYTTFRVPMSVISHD</sequence>
<keyword evidence="4 7" id="KW-0812">Transmembrane</keyword>
<gene>
    <name evidence="8" type="ORF">ENJ42_02400</name>
</gene>
<protein>
    <submittedName>
        <fullName evidence="8">MATE family efflux transporter</fullName>
    </submittedName>
</protein>
<feature type="transmembrane region" description="Helical" evidence="7">
    <location>
        <begin position="353"/>
        <end position="379"/>
    </location>
</feature>
<accession>A0A7C5R023</accession>
<feature type="transmembrane region" description="Helical" evidence="7">
    <location>
        <begin position="96"/>
        <end position="118"/>
    </location>
</feature>
<feature type="transmembrane region" description="Helical" evidence="7">
    <location>
        <begin position="138"/>
        <end position="156"/>
    </location>
</feature>
<feature type="transmembrane region" description="Helical" evidence="7">
    <location>
        <begin position="168"/>
        <end position="191"/>
    </location>
</feature>
<dbReference type="PANTHER" id="PTHR43549:SF3">
    <property type="entry name" value="MULTIDRUG RESISTANCE PROTEIN YPNP-RELATED"/>
    <property type="match status" value="1"/>
</dbReference>
<feature type="transmembrane region" description="Helical" evidence="7">
    <location>
        <begin position="21"/>
        <end position="42"/>
    </location>
</feature>
<evidence type="ECO:0000256" key="7">
    <source>
        <dbReference type="SAM" id="Phobius"/>
    </source>
</evidence>
<evidence type="ECO:0000256" key="4">
    <source>
        <dbReference type="ARBA" id="ARBA00022692"/>
    </source>
</evidence>
<feature type="transmembrane region" description="Helical" evidence="7">
    <location>
        <begin position="321"/>
        <end position="341"/>
    </location>
</feature>
<dbReference type="Proteomes" id="UP000885830">
    <property type="component" value="Unassembled WGS sequence"/>
</dbReference>
<feature type="transmembrane region" description="Helical" evidence="7">
    <location>
        <begin position="48"/>
        <end position="75"/>
    </location>
</feature>
<keyword evidence="3" id="KW-1003">Cell membrane</keyword>
<keyword evidence="6 7" id="KW-0472">Membrane</keyword>
<dbReference type="InterPro" id="IPR048279">
    <property type="entry name" value="MdtK-like"/>
</dbReference>
<evidence type="ECO:0000256" key="6">
    <source>
        <dbReference type="ARBA" id="ARBA00023136"/>
    </source>
</evidence>
<dbReference type="InterPro" id="IPR002528">
    <property type="entry name" value="MATE_fam"/>
</dbReference>
<dbReference type="GO" id="GO:0005886">
    <property type="term" value="C:plasma membrane"/>
    <property type="evidence" value="ECO:0007669"/>
    <property type="project" value="UniProtKB-SubCell"/>
</dbReference>
<dbReference type="PIRSF" id="PIRSF006603">
    <property type="entry name" value="DinF"/>
    <property type="match status" value="1"/>
</dbReference>
<evidence type="ECO:0000256" key="1">
    <source>
        <dbReference type="ARBA" id="ARBA00004429"/>
    </source>
</evidence>
<dbReference type="InterPro" id="IPR052031">
    <property type="entry name" value="Membrane_Transporter-Flippase"/>
</dbReference>
<dbReference type="NCBIfam" id="TIGR00797">
    <property type="entry name" value="matE"/>
    <property type="match status" value="1"/>
</dbReference>
<feature type="transmembrane region" description="Helical" evidence="7">
    <location>
        <begin position="391"/>
        <end position="411"/>
    </location>
</feature>
<dbReference type="EMBL" id="DRMJ01000115">
    <property type="protein sequence ID" value="HHL42443.1"/>
    <property type="molecule type" value="Genomic_DNA"/>
</dbReference>
<reference evidence="8" key="1">
    <citation type="journal article" date="2020" name="mSystems">
        <title>Genome- and Community-Level Interaction Insights into Carbon Utilization and Element Cycling Functions of Hydrothermarchaeota in Hydrothermal Sediment.</title>
        <authorList>
            <person name="Zhou Z."/>
            <person name="Liu Y."/>
            <person name="Xu W."/>
            <person name="Pan J."/>
            <person name="Luo Z.H."/>
            <person name="Li M."/>
        </authorList>
    </citation>
    <scope>NUCLEOTIDE SEQUENCE [LARGE SCALE GENOMIC DNA]</scope>
    <source>
        <strain evidence="8">HyVt-485</strain>
    </source>
</reference>
<comment type="caution">
    <text evidence="8">The sequence shown here is derived from an EMBL/GenBank/DDBJ whole genome shotgun (WGS) entry which is preliminary data.</text>
</comment>
<dbReference type="Pfam" id="PF01554">
    <property type="entry name" value="MatE"/>
    <property type="match status" value="2"/>
</dbReference>
<comment type="subcellular location">
    <subcellularLocation>
        <location evidence="1">Cell inner membrane</location>
        <topology evidence="1">Multi-pass membrane protein</topology>
    </subcellularLocation>
</comment>
<dbReference type="GO" id="GO:0042910">
    <property type="term" value="F:xenobiotic transmembrane transporter activity"/>
    <property type="evidence" value="ECO:0007669"/>
    <property type="project" value="InterPro"/>
</dbReference>
<evidence type="ECO:0000256" key="2">
    <source>
        <dbReference type="ARBA" id="ARBA00022448"/>
    </source>
</evidence>
<organism evidence="8">
    <name type="scientific">Hellea balneolensis</name>
    <dbReference type="NCBI Taxonomy" id="287478"/>
    <lineage>
        <taxon>Bacteria</taxon>
        <taxon>Pseudomonadati</taxon>
        <taxon>Pseudomonadota</taxon>
        <taxon>Alphaproteobacteria</taxon>
        <taxon>Maricaulales</taxon>
        <taxon>Robiginitomaculaceae</taxon>
        <taxon>Hellea</taxon>
    </lineage>
</organism>
<dbReference type="AlphaFoldDB" id="A0A7C5R023"/>
<keyword evidence="2" id="KW-0813">Transport</keyword>
<evidence type="ECO:0000256" key="5">
    <source>
        <dbReference type="ARBA" id="ARBA00022989"/>
    </source>
</evidence>
<name>A0A7C5R023_9PROT</name>
<evidence type="ECO:0000256" key="3">
    <source>
        <dbReference type="ARBA" id="ARBA00022475"/>
    </source>
</evidence>
<dbReference type="PANTHER" id="PTHR43549">
    <property type="entry name" value="MULTIDRUG RESISTANCE PROTEIN YPNP-RELATED"/>
    <property type="match status" value="1"/>
</dbReference>
<evidence type="ECO:0000313" key="8">
    <source>
        <dbReference type="EMBL" id="HHL42443.1"/>
    </source>
</evidence>
<dbReference type="GO" id="GO:0015297">
    <property type="term" value="F:antiporter activity"/>
    <property type="evidence" value="ECO:0007669"/>
    <property type="project" value="InterPro"/>
</dbReference>
<feature type="transmembrane region" description="Helical" evidence="7">
    <location>
        <begin position="197"/>
        <end position="217"/>
    </location>
</feature>
<feature type="transmembrane region" description="Helical" evidence="7">
    <location>
        <begin position="417"/>
        <end position="437"/>
    </location>
</feature>
<proteinExistence type="predicted"/>